<evidence type="ECO:0000313" key="2">
    <source>
        <dbReference type="EMBL" id="OUP56790.1"/>
    </source>
</evidence>
<gene>
    <name evidence="2" type="ORF">B5F14_09415</name>
</gene>
<dbReference type="RefSeq" id="WP_087159125.1">
    <property type="nucleotide sequence ID" value="NZ_NFKM01000024.1"/>
</dbReference>
<organism evidence="2 3">
    <name type="scientific">Faecalitalea cylindroides</name>
    <dbReference type="NCBI Taxonomy" id="39483"/>
    <lineage>
        <taxon>Bacteria</taxon>
        <taxon>Bacillati</taxon>
        <taxon>Bacillota</taxon>
        <taxon>Erysipelotrichia</taxon>
        <taxon>Erysipelotrichales</taxon>
        <taxon>Erysipelotrichaceae</taxon>
        <taxon>Faecalitalea</taxon>
    </lineage>
</organism>
<keyword evidence="1" id="KW-1133">Transmembrane helix</keyword>
<keyword evidence="1" id="KW-0472">Membrane</keyword>
<feature type="transmembrane region" description="Helical" evidence="1">
    <location>
        <begin position="28"/>
        <end position="46"/>
    </location>
</feature>
<dbReference type="EMBL" id="NFKM01000024">
    <property type="protein sequence ID" value="OUP56790.1"/>
    <property type="molecule type" value="Genomic_DNA"/>
</dbReference>
<keyword evidence="3" id="KW-1185">Reference proteome</keyword>
<sequence length="450" mass="50851">MKKFVRGIRKFIQLLRSFGRALHNPRTCILFVIVIALSCVSVFLYVTRPTQLDKLGISYLELLDRSVVQENVSEKFKNTYEANDYLIYGENMMFYANEYDGNVDPMQGMNVLLRNVETEEEISYTFSGGVDSGIGLASLSQGLYEVYVYDNYVKKRLYFQDEEESLNFSTMRRNEMVKNVQVHASKDYLKDFGVNMDKNYVFISVVDNIPMVRTIDVLIDPGGNVYNEADNSIDYGVGNDLINEASASLELAEMLKEKLEAKGLRVELTRDAESTPSYYGKSGRAGIGYEKQAKVFISLGMLVDETQTRPIMMISPYTSGLLANEVSYTLLQNGIELPDISAQENLNLGILYDSFRVDEEGNSTKFELYPQLRETGGKATFAGQAENSKSNQAYADYYGMNSIYFQFANLASTDSINYYLENKETIATSIADAITNYYEIEGETDETTTE</sequence>
<reference evidence="3" key="1">
    <citation type="submission" date="2017-04" db="EMBL/GenBank/DDBJ databases">
        <title>Function of individual gut microbiota members based on whole genome sequencing of pure cultures obtained from chicken caecum.</title>
        <authorList>
            <person name="Medvecky M."/>
            <person name="Cejkova D."/>
            <person name="Polansky O."/>
            <person name="Karasova D."/>
            <person name="Kubasova T."/>
            <person name="Cizek A."/>
            <person name="Rychlik I."/>
        </authorList>
    </citation>
    <scope>NUCLEOTIDE SEQUENCE [LARGE SCALE GENOMIC DNA]</scope>
    <source>
        <strain evidence="3">An178</strain>
    </source>
</reference>
<dbReference type="SUPFAM" id="SSF53187">
    <property type="entry name" value="Zn-dependent exopeptidases"/>
    <property type="match status" value="1"/>
</dbReference>
<dbReference type="Gene3D" id="3.40.630.40">
    <property type="entry name" value="Zn-dependent exopeptidases"/>
    <property type="match status" value="1"/>
</dbReference>
<dbReference type="AlphaFoldDB" id="A0A1Y4LLN7"/>
<dbReference type="Proteomes" id="UP000195447">
    <property type="component" value="Unassembled WGS sequence"/>
</dbReference>
<keyword evidence="1" id="KW-0812">Transmembrane</keyword>
<evidence type="ECO:0000256" key="1">
    <source>
        <dbReference type="SAM" id="Phobius"/>
    </source>
</evidence>
<evidence type="ECO:0000313" key="3">
    <source>
        <dbReference type="Proteomes" id="UP000195447"/>
    </source>
</evidence>
<proteinExistence type="predicted"/>
<accession>A0A1Y4LLN7</accession>
<comment type="caution">
    <text evidence="2">The sequence shown here is derived from an EMBL/GenBank/DDBJ whole genome shotgun (WGS) entry which is preliminary data.</text>
</comment>
<name>A0A1Y4LLN7_9FIRM</name>
<protein>
    <submittedName>
        <fullName evidence="2">Uncharacterized protein</fullName>
    </submittedName>
</protein>